<comment type="similarity">
    <text evidence="5">Belongs to the class I-like SAM-binding methyltransferase superfamily. UbiG/COQ3 family.</text>
</comment>
<keyword evidence="2 5" id="KW-0808">Transferase</keyword>
<feature type="binding site" evidence="5">
    <location>
        <position position="189"/>
    </location>
    <ligand>
        <name>Mg(2+)</name>
        <dbReference type="ChEBI" id="CHEBI:18420"/>
    </ligand>
</feature>
<comment type="catalytic activity">
    <reaction evidence="5">
        <text>a 3-demethylubiquinone + S-adenosyl-L-methionine = a ubiquinone + S-adenosyl-L-homocysteine</text>
        <dbReference type="Rhea" id="RHEA:81215"/>
        <dbReference type="Rhea" id="RHEA-COMP:9565"/>
        <dbReference type="Rhea" id="RHEA-COMP:19654"/>
        <dbReference type="ChEBI" id="CHEBI:16389"/>
        <dbReference type="ChEBI" id="CHEBI:57856"/>
        <dbReference type="ChEBI" id="CHEBI:59789"/>
        <dbReference type="ChEBI" id="CHEBI:231825"/>
    </reaction>
</comment>
<keyword evidence="5" id="KW-0496">Mitochondrion</keyword>
<comment type="subunit">
    <text evidence="5">Component of a multi-subunit COQ enzyme complex.</text>
</comment>
<dbReference type="Pfam" id="PF13489">
    <property type="entry name" value="Methyltransf_23"/>
    <property type="match status" value="1"/>
</dbReference>
<dbReference type="GO" id="GO:0120537">
    <property type="term" value="F:3-demethylubiquinone 3-O-methyltransferase activity"/>
    <property type="evidence" value="ECO:0007669"/>
    <property type="project" value="RHEA"/>
</dbReference>
<dbReference type="SUPFAM" id="SSF53335">
    <property type="entry name" value="S-adenosyl-L-methionine-dependent methyltransferases"/>
    <property type="match status" value="1"/>
</dbReference>
<reference evidence="7" key="1">
    <citation type="submission" date="2015-12" db="EMBL/GenBank/DDBJ databases">
        <title>De novo transcriptome assembly of four potential Pierce s Disease insect vectors from Arizona vineyards.</title>
        <authorList>
            <person name="Tassone E.E."/>
        </authorList>
    </citation>
    <scope>NUCLEOTIDE SEQUENCE</scope>
</reference>
<keyword evidence="3 5" id="KW-0831">Ubiquinone biosynthesis</keyword>
<keyword evidence="4 5" id="KW-0949">S-adenosyl-L-methionine</keyword>
<dbReference type="EMBL" id="GEDC01016291">
    <property type="protein sequence ID" value="JAS21007.1"/>
    <property type="molecule type" value="Transcribed_RNA"/>
</dbReference>
<evidence type="ECO:0000313" key="7">
    <source>
        <dbReference type="EMBL" id="JAS21007.1"/>
    </source>
</evidence>
<feature type="binding site" evidence="5">
    <location>
        <position position="185"/>
    </location>
    <ligand>
        <name>S-adenosyl-L-methionine</name>
        <dbReference type="ChEBI" id="CHEBI:59789"/>
    </ligand>
</feature>
<keyword evidence="5" id="KW-0460">Magnesium</keyword>
<evidence type="ECO:0000256" key="2">
    <source>
        <dbReference type="ARBA" id="ARBA00022679"/>
    </source>
</evidence>
<evidence type="ECO:0000256" key="5">
    <source>
        <dbReference type="HAMAP-Rule" id="MF_03190"/>
    </source>
</evidence>
<name>A0A1B6D5P4_9HEMI</name>
<dbReference type="UniPathway" id="UPA00232"/>
<dbReference type="GO" id="GO:0046872">
    <property type="term" value="F:metal ion binding"/>
    <property type="evidence" value="ECO:0007669"/>
    <property type="project" value="UniProtKB-KW"/>
</dbReference>
<comment type="catalytic activity">
    <reaction evidence="5">
        <text>a 3,4-dihydroxy-5-(all-trans-polyprenyl)benzoate + S-adenosyl-L-methionine = a 4-hydroxy-3-methoxy-5-(all-trans-polyprenyl)benzoate + S-adenosyl-L-homocysteine + H(+)</text>
        <dbReference type="Rhea" id="RHEA:44452"/>
        <dbReference type="Rhea" id="RHEA-COMP:10930"/>
        <dbReference type="Rhea" id="RHEA-COMP:10931"/>
        <dbReference type="ChEBI" id="CHEBI:15378"/>
        <dbReference type="ChEBI" id="CHEBI:57856"/>
        <dbReference type="ChEBI" id="CHEBI:59789"/>
        <dbReference type="ChEBI" id="CHEBI:64694"/>
        <dbReference type="ChEBI" id="CHEBI:84443"/>
        <dbReference type="EC" id="2.1.1.114"/>
    </reaction>
</comment>
<comment type="catalytic activity">
    <reaction evidence="5">
        <text>a 3-demethylubiquinol + S-adenosyl-L-methionine = a ubiquinol + S-adenosyl-L-homocysteine + H(+)</text>
        <dbReference type="Rhea" id="RHEA:44380"/>
        <dbReference type="Rhea" id="RHEA-COMP:9566"/>
        <dbReference type="Rhea" id="RHEA-COMP:10914"/>
        <dbReference type="ChEBI" id="CHEBI:15378"/>
        <dbReference type="ChEBI" id="CHEBI:17976"/>
        <dbReference type="ChEBI" id="CHEBI:57856"/>
        <dbReference type="ChEBI" id="CHEBI:59789"/>
        <dbReference type="ChEBI" id="CHEBI:84422"/>
        <dbReference type="EC" id="2.1.1.64"/>
    </reaction>
</comment>
<dbReference type="Gene3D" id="3.40.50.150">
    <property type="entry name" value="Vaccinia Virus protein VP39"/>
    <property type="match status" value="1"/>
</dbReference>
<comment type="subcellular location">
    <subcellularLocation>
        <location evidence="5">Mitochondrion inner membrane</location>
        <topology evidence="5">Peripheral membrane protein</topology>
        <orientation evidence="5">Matrix side</orientation>
    </subcellularLocation>
</comment>
<dbReference type="InterPro" id="IPR010233">
    <property type="entry name" value="UbiG_MeTrfase"/>
</dbReference>
<feature type="binding site" evidence="5">
    <location>
        <position position="137"/>
    </location>
    <ligand>
        <name>S-adenosyl-L-methionine</name>
        <dbReference type="ChEBI" id="CHEBI:59789"/>
    </ligand>
</feature>
<accession>A0A1B6D5P4</accession>
<feature type="binding site" evidence="5">
    <location>
        <position position="116"/>
    </location>
    <ligand>
        <name>S-adenosyl-L-methionine</name>
        <dbReference type="ChEBI" id="CHEBI:59789"/>
    </ligand>
</feature>
<feature type="binding site" evidence="5">
    <location>
        <position position="186"/>
    </location>
    <ligand>
        <name>Mg(2+)</name>
        <dbReference type="ChEBI" id="CHEBI:18420"/>
    </ligand>
</feature>
<dbReference type="GO" id="GO:0032259">
    <property type="term" value="P:methylation"/>
    <property type="evidence" value="ECO:0007669"/>
    <property type="project" value="UniProtKB-KW"/>
</dbReference>
<protein>
    <recommendedName>
        <fullName evidence="5">Ubiquinone biosynthesis O-methyltransferase, mitochondrial</fullName>
    </recommendedName>
    <alternativeName>
        <fullName evidence="5">3-demethylubiquinol 3-O-methyltransferase</fullName>
        <ecNumber evidence="5">2.1.1.64</ecNumber>
    </alternativeName>
    <alternativeName>
        <fullName evidence="5">3-demethylubiquinone 3-O-methyltransferase</fullName>
        <ecNumber evidence="5">2.1.1.-</ecNumber>
    </alternativeName>
    <alternativeName>
        <fullName evidence="5">Polyprenyldihydroxybenzoate methyltransferase</fullName>
        <ecNumber evidence="5">2.1.1.114</ecNumber>
    </alternativeName>
</protein>
<keyword evidence="5" id="KW-0999">Mitochondrion inner membrane</keyword>
<dbReference type="GO" id="GO:0010420">
    <property type="term" value="F:polyprenyldihydroxybenzoate methyltransferase activity"/>
    <property type="evidence" value="ECO:0007669"/>
    <property type="project" value="UniProtKB-UniRule"/>
</dbReference>
<gene>
    <name evidence="5" type="primary">coq3</name>
    <name evidence="7" type="ORF">g.9945</name>
</gene>
<comment type="cofactor">
    <cofactor evidence="5">
        <name>Mg(2+)</name>
        <dbReference type="ChEBI" id="CHEBI:18420"/>
    </cofactor>
</comment>
<keyword evidence="6" id="KW-0812">Transmembrane</keyword>
<dbReference type="CDD" id="cd02440">
    <property type="entry name" value="AdoMet_MTases"/>
    <property type="match status" value="1"/>
</dbReference>
<keyword evidence="1 5" id="KW-0489">Methyltransferase</keyword>
<comment type="pathway">
    <text evidence="5">Cofactor biosynthesis; ubiquinone biosynthesis.</text>
</comment>
<sequence length="297" mass="33467">MNDNLKMLLVNWAGCFSYYLFVLVFFFHKRTLSTRMVKNKTKTPSPPTYDEDEVQKHEALAGEWWALNGPMKALHTMNTLRIPFIQNGLIATHQLHFSDIIVGDTYLTGKQILDVGCGGGILSEALARLGASVTGIDPSEELINLATLHIDMGPKFRTKPPTYIATTVENHVKKFAHSYDVVVASEVIEHVSNKKSFVKSCVKALKPGGSIFFTTPSKTWISWFGTIVVGEHILRILPKGTHQYDKFISYTNLSDMLEKEDCNVKSVDGMFYNALWNKWSWTNTKALMYALHAVSEK</sequence>
<dbReference type="PANTHER" id="PTHR43464:SF19">
    <property type="entry name" value="UBIQUINONE BIOSYNTHESIS O-METHYLTRANSFERASE, MITOCHONDRIAL"/>
    <property type="match status" value="1"/>
</dbReference>
<evidence type="ECO:0000256" key="1">
    <source>
        <dbReference type="ARBA" id="ARBA00022603"/>
    </source>
</evidence>
<keyword evidence="5 6" id="KW-0472">Membrane</keyword>
<proteinExistence type="inferred from homology"/>
<keyword evidence="5" id="KW-0479">Metal-binding</keyword>
<dbReference type="GO" id="GO:0031314">
    <property type="term" value="C:extrinsic component of mitochondrial inner membrane"/>
    <property type="evidence" value="ECO:0007669"/>
    <property type="project" value="UniProtKB-UniRule"/>
</dbReference>
<keyword evidence="6" id="KW-1133">Transmembrane helix</keyword>
<feature type="binding site" evidence="5">
    <location>
        <position position="81"/>
    </location>
    <ligand>
        <name>S-adenosyl-L-methionine</name>
        <dbReference type="ChEBI" id="CHEBI:59789"/>
    </ligand>
</feature>
<evidence type="ECO:0000256" key="4">
    <source>
        <dbReference type="ARBA" id="ARBA00022691"/>
    </source>
</evidence>
<dbReference type="EC" id="2.1.1.64" evidence="5"/>
<comment type="function">
    <text evidence="5">O-methyltransferase required for two non-consecutive steps during ubiquinone biosynthesis. Catalyzes the 2 O-methylation of 3,4-dihydroxy-5-(all-trans-polyprenyl)benzoic acid into 4-hydroxy-3-methoxy-5-(all-trans-polyprenyl)benzoic acid. Also catalyzes the last step of ubiquinone biosynthesis by mediating methylation of 3-demethylubiquinone into ubiquinone. Also able to mediate the methylation of 3-demethylubiquinol into ubiquinol.</text>
</comment>
<organism evidence="7">
    <name type="scientific">Clastoptera arizonana</name>
    <name type="common">Arizona spittle bug</name>
    <dbReference type="NCBI Taxonomy" id="38151"/>
    <lineage>
        <taxon>Eukaryota</taxon>
        <taxon>Metazoa</taxon>
        <taxon>Ecdysozoa</taxon>
        <taxon>Arthropoda</taxon>
        <taxon>Hexapoda</taxon>
        <taxon>Insecta</taxon>
        <taxon>Pterygota</taxon>
        <taxon>Neoptera</taxon>
        <taxon>Paraneoptera</taxon>
        <taxon>Hemiptera</taxon>
        <taxon>Auchenorrhyncha</taxon>
        <taxon>Cercopoidea</taxon>
        <taxon>Clastopteridae</taxon>
        <taxon>Clastoptera</taxon>
    </lineage>
</organism>
<dbReference type="InterPro" id="IPR029063">
    <property type="entry name" value="SAM-dependent_MTases_sf"/>
</dbReference>
<evidence type="ECO:0000256" key="3">
    <source>
        <dbReference type="ARBA" id="ARBA00022688"/>
    </source>
</evidence>
<dbReference type="EC" id="2.1.1.-" evidence="5"/>
<feature type="binding site" evidence="5">
    <location>
        <position position="190"/>
    </location>
    <ligand>
        <name>Mg(2+)</name>
        <dbReference type="ChEBI" id="CHEBI:18420"/>
    </ligand>
</feature>
<dbReference type="EC" id="2.1.1.114" evidence="5"/>
<dbReference type="AlphaFoldDB" id="A0A1B6D5P4"/>
<dbReference type="NCBIfam" id="TIGR01983">
    <property type="entry name" value="UbiG"/>
    <property type="match status" value="1"/>
</dbReference>
<feature type="transmembrane region" description="Helical" evidence="6">
    <location>
        <begin position="6"/>
        <end position="27"/>
    </location>
</feature>
<dbReference type="GO" id="GO:0061542">
    <property type="term" value="F:3-demethylubiquinol 3-O-methyltransferase activity"/>
    <property type="evidence" value="ECO:0007669"/>
    <property type="project" value="UniProtKB-UniRule"/>
</dbReference>
<dbReference type="PANTHER" id="PTHR43464">
    <property type="entry name" value="METHYLTRANSFERASE"/>
    <property type="match status" value="1"/>
</dbReference>
<dbReference type="HAMAP" id="MF_00472">
    <property type="entry name" value="UbiG"/>
    <property type="match status" value="1"/>
</dbReference>
<evidence type="ECO:0000256" key="6">
    <source>
        <dbReference type="SAM" id="Phobius"/>
    </source>
</evidence>